<dbReference type="InterPro" id="IPR003374">
    <property type="entry name" value="ApbE-like_sf"/>
</dbReference>
<comment type="similarity">
    <text evidence="11">Belongs to the ApbE family.</text>
</comment>
<dbReference type="PANTHER" id="PTHR30040:SF2">
    <property type="entry name" value="FAD:PROTEIN FMN TRANSFERASE"/>
    <property type="match status" value="1"/>
</dbReference>
<sequence>MGSRFDITVVANDSIQANKYIDTAVAEISRIEKLISSWDDNSQTSKINRNAGIKPVKVDKELFDLIERAIGLSKLTDGAFDISYASMDRIWKFDGSMTKMPSKEEIIASVEKVGYQNIVLDKKNSTVFLKLKGIKIGFGAIGKGYAADKAKKLLISKGVSSGIINASGDMNTWGKQPNGNEWKVAITNPMDKNKVFALLPITNGAVVTSGNYEKYVNFNGKRYTHIIDPRTGYPSTGIISVTVFAPKAELADALATSVFVMGKEAGLDRINQLPKIECIIIDDKGNITKSKNIEIDKL</sequence>
<dbReference type="EC" id="2.7.1.180" evidence="2 11"/>
<comment type="catalytic activity">
    <reaction evidence="10 11">
        <text>L-threonyl-[protein] + FAD = FMN-L-threonyl-[protein] + AMP + H(+)</text>
        <dbReference type="Rhea" id="RHEA:36847"/>
        <dbReference type="Rhea" id="RHEA-COMP:11060"/>
        <dbReference type="Rhea" id="RHEA-COMP:11061"/>
        <dbReference type="ChEBI" id="CHEBI:15378"/>
        <dbReference type="ChEBI" id="CHEBI:30013"/>
        <dbReference type="ChEBI" id="CHEBI:57692"/>
        <dbReference type="ChEBI" id="CHEBI:74257"/>
        <dbReference type="ChEBI" id="CHEBI:456215"/>
        <dbReference type="EC" id="2.7.1.180"/>
    </reaction>
</comment>
<comment type="caution">
    <text evidence="12">The sequence shown here is derived from an EMBL/GenBank/DDBJ whole genome shotgun (WGS) entry which is preliminary data.</text>
</comment>
<evidence type="ECO:0000313" key="12">
    <source>
        <dbReference type="EMBL" id="MDQ7917324.1"/>
    </source>
</evidence>
<dbReference type="PANTHER" id="PTHR30040">
    <property type="entry name" value="THIAMINE BIOSYNTHESIS LIPOPROTEIN APBE"/>
    <property type="match status" value="1"/>
</dbReference>
<reference evidence="12 13" key="1">
    <citation type="submission" date="2023-08" db="EMBL/GenBank/DDBJ databases">
        <title>Mesonia sp. MT50, isolated from deep-sea sediment of the Mariana Trench.</title>
        <authorList>
            <person name="Fu H."/>
        </authorList>
    </citation>
    <scope>NUCLEOTIDE SEQUENCE [LARGE SCALE GENOMIC DNA]</scope>
    <source>
        <strain evidence="12 13">MT50</strain>
    </source>
</reference>
<evidence type="ECO:0000256" key="7">
    <source>
        <dbReference type="ARBA" id="ARBA00022827"/>
    </source>
</evidence>
<evidence type="ECO:0000256" key="5">
    <source>
        <dbReference type="ARBA" id="ARBA00022679"/>
    </source>
</evidence>
<dbReference type="PIRSF" id="PIRSF006268">
    <property type="entry name" value="ApbE"/>
    <property type="match status" value="1"/>
</dbReference>
<dbReference type="GO" id="GO:0016740">
    <property type="term" value="F:transferase activity"/>
    <property type="evidence" value="ECO:0007669"/>
    <property type="project" value="UniProtKB-KW"/>
</dbReference>
<dbReference type="Pfam" id="PF02424">
    <property type="entry name" value="ApbE"/>
    <property type="match status" value="1"/>
</dbReference>
<keyword evidence="8 11" id="KW-0460">Magnesium</keyword>
<evidence type="ECO:0000256" key="3">
    <source>
        <dbReference type="ARBA" id="ARBA00016337"/>
    </source>
</evidence>
<name>A0ABU1A133_9FLAO</name>
<evidence type="ECO:0000256" key="4">
    <source>
        <dbReference type="ARBA" id="ARBA00022630"/>
    </source>
</evidence>
<protein>
    <recommendedName>
        <fullName evidence="3 11">FAD:protein FMN transferase</fullName>
        <ecNumber evidence="2 11">2.7.1.180</ecNumber>
    </recommendedName>
    <alternativeName>
        <fullName evidence="9 11">Flavin transferase</fullName>
    </alternativeName>
</protein>
<proteinExistence type="inferred from homology"/>
<keyword evidence="7 11" id="KW-0274">FAD</keyword>
<evidence type="ECO:0000256" key="11">
    <source>
        <dbReference type="PIRNR" id="PIRNR006268"/>
    </source>
</evidence>
<comment type="cofactor">
    <cofactor evidence="1">
        <name>Mg(2+)</name>
        <dbReference type="ChEBI" id="CHEBI:18420"/>
    </cofactor>
</comment>
<evidence type="ECO:0000256" key="8">
    <source>
        <dbReference type="ARBA" id="ARBA00022842"/>
    </source>
</evidence>
<keyword evidence="5 11" id="KW-0808">Transferase</keyword>
<evidence type="ECO:0000256" key="2">
    <source>
        <dbReference type="ARBA" id="ARBA00011955"/>
    </source>
</evidence>
<organism evidence="12 13">
    <name type="scientific">Mesonia profundi</name>
    <dbReference type="NCBI Taxonomy" id="3070998"/>
    <lineage>
        <taxon>Bacteria</taxon>
        <taxon>Pseudomonadati</taxon>
        <taxon>Bacteroidota</taxon>
        <taxon>Flavobacteriia</taxon>
        <taxon>Flavobacteriales</taxon>
        <taxon>Flavobacteriaceae</taxon>
        <taxon>Mesonia</taxon>
    </lineage>
</organism>
<dbReference type="SUPFAM" id="SSF143631">
    <property type="entry name" value="ApbE-like"/>
    <property type="match status" value="1"/>
</dbReference>
<dbReference type="Proteomes" id="UP001230915">
    <property type="component" value="Unassembled WGS sequence"/>
</dbReference>
<dbReference type="RefSeq" id="WP_308864038.1">
    <property type="nucleotide sequence ID" value="NZ_JAVHUL010000014.1"/>
</dbReference>
<keyword evidence="13" id="KW-1185">Reference proteome</keyword>
<keyword evidence="4 11" id="KW-0285">Flavoprotein</keyword>
<dbReference type="Gene3D" id="3.10.520.10">
    <property type="entry name" value="ApbE-like domains"/>
    <property type="match status" value="1"/>
</dbReference>
<keyword evidence="6 11" id="KW-0479">Metal-binding</keyword>
<dbReference type="EMBL" id="JAVHUL010000014">
    <property type="protein sequence ID" value="MDQ7917324.1"/>
    <property type="molecule type" value="Genomic_DNA"/>
</dbReference>
<evidence type="ECO:0000256" key="6">
    <source>
        <dbReference type="ARBA" id="ARBA00022723"/>
    </source>
</evidence>
<dbReference type="InterPro" id="IPR024932">
    <property type="entry name" value="ApbE"/>
</dbReference>
<evidence type="ECO:0000256" key="10">
    <source>
        <dbReference type="ARBA" id="ARBA00048540"/>
    </source>
</evidence>
<evidence type="ECO:0000256" key="9">
    <source>
        <dbReference type="ARBA" id="ARBA00031306"/>
    </source>
</evidence>
<accession>A0ABU1A133</accession>
<gene>
    <name evidence="12" type="ORF">RBU60_07035</name>
</gene>
<evidence type="ECO:0000256" key="1">
    <source>
        <dbReference type="ARBA" id="ARBA00001946"/>
    </source>
</evidence>
<evidence type="ECO:0000313" key="13">
    <source>
        <dbReference type="Proteomes" id="UP001230915"/>
    </source>
</evidence>